<feature type="transmembrane region" description="Helical" evidence="1">
    <location>
        <begin position="234"/>
        <end position="251"/>
    </location>
</feature>
<evidence type="ECO:0000313" key="3">
    <source>
        <dbReference type="Proteomes" id="UP000027586"/>
    </source>
</evidence>
<feature type="transmembrane region" description="Helical" evidence="1">
    <location>
        <begin position="38"/>
        <end position="54"/>
    </location>
</feature>
<feature type="transmembrane region" description="Helical" evidence="1">
    <location>
        <begin position="201"/>
        <end position="222"/>
    </location>
</feature>
<evidence type="ECO:0000313" key="2">
    <source>
        <dbReference type="EMBL" id="CDH57176.1"/>
    </source>
</evidence>
<keyword evidence="1" id="KW-0812">Transmembrane</keyword>
<dbReference type="Proteomes" id="UP000027586">
    <property type="component" value="Unassembled WGS sequence"/>
</dbReference>
<dbReference type="PANTHER" id="PTHR38848">
    <property type="entry name" value="G-PROTEIN COUPLED RECEPTORS FAMILY 3 PROFILE DOMAIN-CONTAINING PROTEIN"/>
    <property type="match status" value="1"/>
</dbReference>
<reference evidence="2" key="1">
    <citation type="submission" date="2013-08" db="EMBL/GenBank/DDBJ databases">
        <title>Gene expansion shapes genome architecture in the human pathogen Lichtheimia corymbifera: an evolutionary genomics analysis in the ancient terrestrial Mucorales (Mucoromycotina).</title>
        <authorList>
            <person name="Schwartze V.U."/>
            <person name="Winter S."/>
            <person name="Shelest E."/>
            <person name="Marcet-Houben M."/>
            <person name="Horn F."/>
            <person name="Wehner S."/>
            <person name="Hoffmann K."/>
            <person name="Riege K."/>
            <person name="Sammeth M."/>
            <person name="Nowrousian M."/>
            <person name="Valiante V."/>
            <person name="Linde J."/>
            <person name="Jacobsen I.D."/>
            <person name="Marz M."/>
            <person name="Brakhage A.A."/>
            <person name="Gabaldon T."/>
            <person name="Bocker S."/>
            <person name="Voigt K."/>
        </authorList>
    </citation>
    <scope>NUCLEOTIDE SEQUENCE [LARGE SCALE GENOMIC DNA]</scope>
    <source>
        <strain evidence="2">FSU 9682</strain>
    </source>
</reference>
<name>A0A068S7F1_9FUNG</name>
<feature type="transmembrane region" description="Helical" evidence="1">
    <location>
        <begin position="114"/>
        <end position="134"/>
    </location>
</feature>
<comment type="caution">
    <text evidence="2">The sequence shown here is derived from an EMBL/GenBank/DDBJ whole genome shotgun (WGS) entry which is preliminary data.</text>
</comment>
<gene>
    <name evidence="2" type="ORF">LCOR_08151.1</name>
</gene>
<proteinExistence type="predicted"/>
<feature type="transmembrane region" description="Helical" evidence="1">
    <location>
        <begin position="160"/>
        <end position="180"/>
    </location>
</feature>
<sequence length="290" mass="32363">MYTPDAYEIVAEVISVICVTIVSLLFGRKIASIERPLYYIRGLLLTLYTTMWIFDIITCMANSTNNGNYISCGVSIFNCIIVYTIVKIVLYLYFIEKIYIISVPKASRLRTPMYLIHLGLLVPYLALFVLQIVYRIQMVADSYPYHCTIGFQLPASVTTLAYDILLSLLYTGFFVKYAFYPSVAQQTAHQAVSLRIIAQRSIVATTMALLASAVNYCLLIGLDGQTRGLLETSVISITGSLVVVGVHWVAMHPSEMQCTVKASQLSSAEKPMKLEIKQHQEVVVLSELAP</sequence>
<dbReference type="OrthoDB" id="3210850at2759"/>
<organism evidence="2 3">
    <name type="scientific">Lichtheimia corymbifera JMRC:FSU:9682</name>
    <dbReference type="NCBI Taxonomy" id="1263082"/>
    <lineage>
        <taxon>Eukaryota</taxon>
        <taxon>Fungi</taxon>
        <taxon>Fungi incertae sedis</taxon>
        <taxon>Mucoromycota</taxon>
        <taxon>Mucoromycotina</taxon>
        <taxon>Mucoromycetes</taxon>
        <taxon>Mucorales</taxon>
        <taxon>Lichtheimiaceae</taxon>
        <taxon>Lichtheimia</taxon>
    </lineage>
</organism>
<dbReference type="VEuPathDB" id="FungiDB:LCOR_08151.1"/>
<evidence type="ECO:0000256" key="1">
    <source>
        <dbReference type="SAM" id="Phobius"/>
    </source>
</evidence>
<accession>A0A068S7F1</accession>
<dbReference type="PANTHER" id="PTHR38848:SF3">
    <property type="entry name" value="G-PROTEIN COUPLED RECEPTORS FAMILY 3 PROFILE DOMAIN-CONTAINING PROTEIN"/>
    <property type="match status" value="1"/>
</dbReference>
<dbReference type="AlphaFoldDB" id="A0A068S7F1"/>
<protein>
    <submittedName>
        <fullName evidence="2">Uncharacterized protein</fullName>
    </submittedName>
</protein>
<keyword evidence="1" id="KW-1133">Transmembrane helix</keyword>
<dbReference type="EMBL" id="CBTN010000044">
    <property type="protein sequence ID" value="CDH57176.1"/>
    <property type="molecule type" value="Genomic_DNA"/>
</dbReference>
<keyword evidence="1" id="KW-0472">Membrane</keyword>
<feature type="transmembrane region" description="Helical" evidence="1">
    <location>
        <begin position="6"/>
        <end position="26"/>
    </location>
</feature>
<feature type="transmembrane region" description="Helical" evidence="1">
    <location>
        <begin position="74"/>
        <end position="94"/>
    </location>
</feature>
<keyword evidence="3" id="KW-1185">Reference proteome</keyword>